<comment type="similarity">
    <text evidence="1">Belongs to the metallo-dependent hydrolases superfamily. TatD-type hydrolase family.</text>
</comment>
<reference evidence="4" key="2">
    <citation type="submission" date="2020-09" db="EMBL/GenBank/DDBJ databases">
        <authorList>
            <person name="Sun Q."/>
            <person name="Zhou Y."/>
        </authorList>
    </citation>
    <scope>NUCLEOTIDE SEQUENCE</scope>
    <source>
        <strain evidence="4">CGMCC 1.15179</strain>
    </source>
</reference>
<dbReference type="PANTHER" id="PTHR46317:SF1">
    <property type="entry name" value="HYDROLASE, TATD FAMILY"/>
    <property type="match status" value="1"/>
</dbReference>
<dbReference type="Pfam" id="PF01026">
    <property type="entry name" value="TatD_DNase"/>
    <property type="match status" value="1"/>
</dbReference>
<dbReference type="Proteomes" id="UP000625210">
    <property type="component" value="Unassembled WGS sequence"/>
</dbReference>
<comment type="caution">
    <text evidence="4">The sequence shown here is derived from an EMBL/GenBank/DDBJ whole genome shotgun (WGS) entry which is preliminary data.</text>
</comment>
<dbReference type="RefSeq" id="WP_188646601.1">
    <property type="nucleotide sequence ID" value="NZ_BMHQ01000002.1"/>
</dbReference>
<dbReference type="SUPFAM" id="SSF51556">
    <property type="entry name" value="Metallo-dependent hydrolases"/>
    <property type="match status" value="1"/>
</dbReference>
<keyword evidence="5" id="KW-1185">Reference proteome</keyword>
<dbReference type="PANTHER" id="PTHR46317">
    <property type="entry name" value="HYDROLASE OF PHP SUPERFAMILY-RELATED PROTEIN"/>
    <property type="match status" value="1"/>
</dbReference>
<name>A0A8J2VGH0_9BACL</name>
<evidence type="ECO:0000313" key="5">
    <source>
        <dbReference type="Proteomes" id="UP000625210"/>
    </source>
</evidence>
<accession>A0A8J2VGH0</accession>
<evidence type="ECO:0000256" key="1">
    <source>
        <dbReference type="ARBA" id="ARBA00009275"/>
    </source>
</evidence>
<sequence length="174" mass="19706">MLVDKADSTGDRSEYPLVDSHVHWDQIPEEQMDEVIRRAKTAGVHIALSAATGPDSCRRLLHYQQRYPDFLRIGFGLHPEYESTSDDVLDVLRLIEKHRGYICAVGEIGLPYYCLAEEERSRPPSGSEKDRLMPFLQMAAMMDLPVWLHAVHERTLPVLEMVLQAGCAVPCFIG</sequence>
<dbReference type="GO" id="GO:0046872">
    <property type="term" value="F:metal ion binding"/>
    <property type="evidence" value="ECO:0007669"/>
    <property type="project" value="UniProtKB-KW"/>
</dbReference>
<organism evidence="4 5">
    <name type="scientific">Marinithermofilum abyssi</name>
    <dbReference type="NCBI Taxonomy" id="1571185"/>
    <lineage>
        <taxon>Bacteria</taxon>
        <taxon>Bacillati</taxon>
        <taxon>Bacillota</taxon>
        <taxon>Bacilli</taxon>
        <taxon>Bacillales</taxon>
        <taxon>Thermoactinomycetaceae</taxon>
        <taxon>Marinithermofilum</taxon>
    </lineage>
</organism>
<evidence type="ECO:0000256" key="3">
    <source>
        <dbReference type="ARBA" id="ARBA00022801"/>
    </source>
</evidence>
<dbReference type="EMBL" id="BMHQ01000002">
    <property type="protein sequence ID" value="GGE09166.1"/>
    <property type="molecule type" value="Genomic_DNA"/>
</dbReference>
<dbReference type="InterPro" id="IPR032466">
    <property type="entry name" value="Metal_Hydrolase"/>
</dbReference>
<dbReference type="Gene3D" id="3.20.20.140">
    <property type="entry name" value="Metal-dependent hydrolases"/>
    <property type="match status" value="1"/>
</dbReference>
<keyword evidence="2" id="KW-0479">Metal-binding</keyword>
<proteinExistence type="inferred from homology"/>
<evidence type="ECO:0000313" key="4">
    <source>
        <dbReference type="EMBL" id="GGE09166.1"/>
    </source>
</evidence>
<dbReference type="GO" id="GO:0016788">
    <property type="term" value="F:hydrolase activity, acting on ester bonds"/>
    <property type="evidence" value="ECO:0007669"/>
    <property type="project" value="InterPro"/>
</dbReference>
<reference evidence="4" key="1">
    <citation type="journal article" date="2014" name="Int. J. Syst. Evol. Microbiol.">
        <title>Complete genome sequence of Corynebacterium casei LMG S-19264T (=DSM 44701T), isolated from a smear-ripened cheese.</title>
        <authorList>
            <consortium name="US DOE Joint Genome Institute (JGI-PGF)"/>
            <person name="Walter F."/>
            <person name="Albersmeier A."/>
            <person name="Kalinowski J."/>
            <person name="Ruckert C."/>
        </authorList>
    </citation>
    <scope>NUCLEOTIDE SEQUENCE</scope>
    <source>
        <strain evidence="4">CGMCC 1.15179</strain>
    </source>
</reference>
<keyword evidence="3" id="KW-0378">Hydrolase</keyword>
<evidence type="ECO:0000256" key="2">
    <source>
        <dbReference type="ARBA" id="ARBA00022723"/>
    </source>
</evidence>
<dbReference type="InterPro" id="IPR001130">
    <property type="entry name" value="TatD-like"/>
</dbReference>
<protein>
    <submittedName>
        <fullName evidence="4">Uncharacterized protein</fullName>
    </submittedName>
</protein>
<dbReference type="AlphaFoldDB" id="A0A8J2VGH0"/>
<gene>
    <name evidence="4" type="ORF">GCM10011571_08140</name>
</gene>